<sequence>MRRLVILDYFFTPEKGHDRDYDYAIAAEAIRQGVPTEIWSPQRGLRGLPGYVHERLRSEVNKDKNILLQVIDGLIRGIELRRIVKSDELDQHCLILIQKVDYSFMLSFFAATIGLQVRPRFMVIIRRGLRDHYFGHKLIGALLISLINFPFMKYLYARKRFLFWSDSEMITEQLQKAGISDARTVPIPHLPDRTSRTKTDRPKIVGYLGGMRLEKGAALLPGLIEIIMAQRQDLIFLLHVYLHHGDTTELHEIKDRLIVLAARYPQNVEIIDRYLPEKEYKDQLARCVIVLIPYKDYLYGQRTSGVVAETIACGAWAIVPRGTWMARQASRYAKIIAFDGFNVAAVSAALLACADFVREIDDESLERQIDEWYGFHSASNYLGMLKKAG</sequence>
<evidence type="ECO:0008006" key="3">
    <source>
        <dbReference type="Google" id="ProtNLM"/>
    </source>
</evidence>
<dbReference type="AlphaFoldDB" id="A0A1F4Q2N4"/>
<protein>
    <recommendedName>
        <fullName evidence="3">Glycosyl transferase family 1 domain-containing protein</fullName>
    </recommendedName>
</protein>
<dbReference type="Gene3D" id="3.40.50.2000">
    <property type="entry name" value="Glycogen Phosphorylase B"/>
    <property type="match status" value="1"/>
</dbReference>
<reference evidence="1 2" key="1">
    <citation type="journal article" date="2016" name="Nat. Commun.">
        <title>Thousands of microbial genomes shed light on interconnected biogeochemical processes in an aquifer system.</title>
        <authorList>
            <person name="Anantharaman K."/>
            <person name="Brown C.T."/>
            <person name="Hug L.A."/>
            <person name="Sharon I."/>
            <person name="Castelle C.J."/>
            <person name="Probst A.J."/>
            <person name="Thomas B.C."/>
            <person name="Singh A."/>
            <person name="Wilkins M.J."/>
            <person name="Karaoz U."/>
            <person name="Brodie E.L."/>
            <person name="Williams K.H."/>
            <person name="Hubbard S.S."/>
            <person name="Banfield J.F."/>
        </authorList>
    </citation>
    <scope>NUCLEOTIDE SEQUENCE [LARGE SCALE GENOMIC DNA]</scope>
</reference>
<dbReference type="SUPFAM" id="SSF53756">
    <property type="entry name" value="UDP-Glycosyltransferase/glycogen phosphorylase"/>
    <property type="match status" value="1"/>
</dbReference>
<dbReference type="EMBL" id="METM01000013">
    <property type="protein sequence ID" value="OGB90215.1"/>
    <property type="molecule type" value="Genomic_DNA"/>
</dbReference>
<gene>
    <name evidence="1" type="ORF">A2625_02680</name>
</gene>
<proteinExistence type="predicted"/>
<accession>A0A1F4Q2N4</accession>
<evidence type="ECO:0000313" key="2">
    <source>
        <dbReference type="Proteomes" id="UP000178724"/>
    </source>
</evidence>
<name>A0A1F4Q2N4_UNCSA</name>
<organism evidence="1 2">
    <name type="scientific">candidate division WOR-1 bacterium RIFCSPHIGHO2_01_FULL_53_15</name>
    <dbReference type="NCBI Taxonomy" id="1802564"/>
    <lineage>
        <taxon>Bacteria</taxon>
        <taxon>Bacillati</taxon>
        <taxon>Saganbacteria</taxon>
    </lineage>
</organism>
<comment type="caution">
    <text evidence="1">The sequence shown here is derived from an EMBL/GenBank/DDBJ whole genome shotgun (WGS) entry which is preliminary data.</text>
</comment>
<evidence type="ECO:0000313" key="1">
    <source>
        <dbReference type="EMBL" id="OGB90215.1"/>
    </source>
</evidence>
<dbReference type="Proteomes" id="UP000178724">
    <property type="component" value="Unassembled WGS sequence"/>
</dbReference>